<dbReference type="RefSeq" id="WP_217671364.1">
    <property type="nucleotide sequence ID" value="NZ_JAHRID010000011.1"/>
</dbReference>
<feature type="transmembrane region" description="Helical" evidence="3">
    <location>
        <begin position="78"/>
        <end position="100"/>
    </location>
</feature>
<organism evidence="4 5">
    <name type="scientific">Arsukibacterium indicum</name>
    <dbReference type="NCBI Taxonomy" id="2848612"/>
    <lineage>
        <taxon>Bacteria</taxon>
        <taxon>Pseudomonadati</taxon>
        <taxon>Pseudomonadota</taxon>
        <taxon>Gammaproteobacteria</taxon>
        <taxon>Chromatiales</taxon>
        <taxon>Chromatiaceae</taxon>
        <taxon>Arsukibacterium</taxon>
    </lineage>
</organism>
<dbReference type="EMBL" id="JAHRID010000011">
    <property type="protein sequence ID" value="MBV2131050.1"/>
    <property type="molecule type" value="Genomic_DNA"/>
</dbReference>
<feature type="transmembrane region" description="Helical" evidence="3">
    <location>
        <begin position="45"/>
        <end position="66"/>
    </location>
</feature>
<dbReference type="PANTHER" id="PTHR42865:SF7">
    <property type="entry name" value="PROTON_GLUTAMATE-ASPARTATE SYMPORTER"/>
    <property type="match status" value="1"/>
</dbReference>
<keyword evidence="5" id="KW-1185">Reference proteome</keyword>
<keyword evidence="3" id="KW-0812">Transmembrane</keyword>
<dbReference type="Proteomes" id="UP000704611">
    <property type="component" value="Unassembled WGS sequence"/>
</dbReference>
<dbReference type="InterPro" id="IPR001991">
    <property type="entry name" value="Na-dicarboxylate_symporter"/>
</dbReference>
<keyword evidence="2" id="KW-1003">Cell membrane</keyword>
<feature type="transmembrane region" description="Helical" evidence="3">
    <location>
        <begin position="187"/>
        <end position="208"/>
    </location>
</feature>
<feature type="transmembrane region" description="Helical" evidence="3">
    <location>
        <begin position="214"/>
        <end position="233"/>
    </location>
</feature>
<feature type="transmembrane region" description="Helical" evidence="3">
    <location>
        <begin position="347"/>
        <end position="369"/>
    </location>
</feature>
<dbReference type="PANTHER" id="PTHR42865">
    <property type="entry name" value="PROTON/GLUTAMATE-ASPARTATE SYMPORTER"/>
    <property type="match status" value="1"/>
</dbReference>
<feature type="transmembrane region" description="Helical" evidence="3">
    <location>
        <begin position="142"/>
        <end position="160"/>
    </location>
</feature>
<keyword evidence="3" id="KW-0472">Membrane</keyword>
<name>A0ABS6MQN8_9GAMM</name>
<evidence type="ECO:0000256" key="2">
    <source>
        <dbReference type="ARBA" id="ARBA00022475"/>
    </source>
</evidence>
<gene>
    <name evidence="4" type="ORF">KQY15_18270</name>
</gene>
<comment type="subcellular location">
    <subcellularLocation>
        <location evidence="1">Cell membrane</location>
        <topology evidence="1">Multi-pass membrane protein</topology>
    </subcellularLocation>
</comment>
<dbReference type="Pfam" id="PF00375">
    <property type="entry name" value="SDF"/>
    <property type="match status" value="1"/>
</dbReference>
<sequence length="413" mass="43296">MMAFWFAIPFWQRVLGALLLGVLTGVALGETATLFKPLGTLFINAIRMLVVPLVLFALITSITSLADNQKMGRLAGKTIGLFLLTAFIASLIGLTIGSLMNWGDALQLTASEVRERTIPPVADVITNLIPTNPVAALVNGNVLQIIVFASLVGIAINVIGDKAEPMKKVVHSGAEIMYQITRMVMQLTPIGVFGLMAWAVGNFGLATLLPLAKFIGAIYLACLIHIVLVYGGLIKLFGGISVRTFFKAVLPAQLVAYSSASSYGTLPVSHKVVTEDLNVSKNYASFVLPLGATINMDGCGGIFPAIAAIFIAHIYGIPLDTLDYLLIAGTATLASLGTAGVPGTAMVMLTVTLSVVGLPLEGIAFIAAVDRIIDMMRTATNVTGDMMVAVVVGRSEGLVGNTGEPVTAMTTSN</sequence>
<reference evidence="4 5" key="1">
    <citation type="submission" date="2021-06" db="EMBL/GenBank/DDBJ databases">
        <title>Rheinheimera indica sp. nov., isolated from deep-sea sediment.</title>
        <authorList>
            <person name="Wang Z."/>
            <person name="Zhang X.-Y."/>
        </authorList>
    </citation>
    <scope>NUCLEOTIDE SEQUENCE [LARGE SCALE GENOMIC DNA]</scope>
    <source>
        <strain evidence="4 5">SM2107</strain>
    </source>
</reference>
<evidence type="ECO:0000256" key="1">
    <source>
        <dbReference type="ARBA" id="ARBA00004651"/>
    </source>
</evidence>
<comment type="caution">
    <text evidence="4">The sequence shown here is derived from an EMBL/GenBank/DDBJ whole genome shotgun (WGS) entry which is preliminary data.</text>
</comment>
<protein>
    <submittedName>
        <fullName evidence="4">Dicarboxylate/amino acid:cation symporter</fullName>
    </submittedName>
</protein>
<evidence type="ECO:0000313" key="5">
    <source>
        <dbReference type="Proteomes" id="UP000704611"/>
    </source>
</evidence>
<accession>A0ABS6MQN8</accession>
<feature type="transmembrane region" description="Helical" evidence="3">
    <location>
        <begin position="286"/>
        <end position="312"/>
    </location>
</feature>
<keyword evidence="3" id="KW-1133">Transmembrane helix</keyword>
<evidence type="ECO:0000313" key="4">
    <source>
        <dbReference type="EMBL" id="MBV2131050.1"/>
    </source>
</evidence>
<evidence type="ECO:0000256" key="3">
    <source>
        <dbReference type="SAM" id="Phobius"/>
    </source>
</evidence>
<proteinExistence type="predicted"/>